<keyword evidence="8" id="KW-1185">Reference proteome</keyword>
<dbReference type="PANTHER" id="PTHR32341">
    <property type="entry name" value="INTERFERON-INDUCIBLE GTPASE"/>
    <property type="match status" value="1"/>
</dbReference>
<dbReference type="Proteomes" id="UP001498398">
    <property type="component" value="Unassembled WGS sequence"/>
</dbReference>
<evidence type="ECO:0000313" key="8">
    <source>
        <dbReference type="Proteomes" id="UP001498398"/>
    </source>
</evidence>
<accession>A0ABR1J613</accession>
<reference evidence="7 8" key="1">
    <citation type="submission" date="2024-01" db="EMBL/GenBank/DDBJ databases">
        <title>A draft genome for the cacao thread blight pathogen Marasmiellus scandens.</title>
        <authorList>
            <person name="Baruah I.K."/>
            <person name="Leung J."/>
            <person name="Bukari Y."/>
            <person name="Amoako-Attah I."/>
            <person name="Meinhardt L.W."/>
            <person name="Bailey B.A."/>
            <person name="Cohen S.P."/>
        </authorList>
    </citation>
    <scope>NUCLEOTIDE SEQUENCE [LARGE SCALE GENOMIC DNA]</scope>
    <source>
        <strain evidence="7 8">GH-19</strain>
    </source>
</reference>
<name>A0ABR1J613_9AGAR</name>
<evidence type="ECO:0000256" key="5">
    <source>
        <dbReference type="SAM" id="MobiDB-lite"/>
    </source>
</evidence>
<gene>
    <name evidence="7" type="ORF">VKT23_013446</name>
</gene>
<evidence type="ECO:0000256" key="2">
    <source>
        <dbReference type="ARBA" id="ARBA00022741"/>
    </source>
</evidence>
<comment type="similarity">
    <text evidence="1">Belongs to the TRAFAC class dynamin-like GTPase superfamily. IRG family.</text>
</comment>
<sequence>MGGGHSRPRRNPAMDALEARLREQEAARIRSEQQAAEARQQAERLRLEQERQRQRAIEAARQAERARQQAELRAEQNRREREQAEREKLEAYRRAQEGEERARLERELAEQERRNREQAERDKQEAERLAKEAADRAAHERELAERARIAKEEADIAAQRAREEAEKAKEDLANGIQPVTWPTAEEYNHILRDRQYQEGMFHFAIAGLSGSGKSSLVNAFRGIVNETPGSAATGATETTLAVGRYPDTNPGRPVIWYDIPGAGTLTIKDWDYFNKQGLYIFDAIVVLFDNRFTATDVAILRNCARWKIPSFIVRSKSDSQVENLKNTIIDKAEADETLDEEERDELIESAEERATEQYTTMTRQSVKRNLREAGLEDQRVYLVSYKALLTITATARRRNLRGVRCLDERDLMADILKAAKERRCPPTGESDTSSMSGTNAVLARWTNIVGSPGAQEH</sequence>
<dbReference type="EMBL" id="JBANRG010000036">
    <property type="protein sequence ID" value="KAK7449303.1"/>
    <property type="molecule type" value="Genomic_DNA"/>
</dbReference>
<dbReference type="InterPro" id="IPR030385">
    <property type="entry name" value="G_IRG_dom"/>
</dbReference>
<protein>
    <recommendedName>
        <fullName evidence="6">IRG-type G domain-containing protein</fullName>
    </recommendedName>
</protein>
<dbReference type="InterPro" id="IPR007743">
    <property type="entry name" value="Immunity-related_GTPase-like"/>
</dbReference>
<evidence type="ECO:0000256" key="1">
    <source>
        <dbReference type="ARBA" id="ARBA00005429"/>
    </source>
</evidence>
<keyword evidence="3" id="KW-0378">Hydrolase</keyword>
<feature type="domain" description="IRG-type G" evidence="6">
    <location>
        <begin position="199"/>
        <end position="410"/>
    </location>
</feature>
<evidence type="ECO:0000313" key="7">
    <source>
        <dbReference type="EMBL" id="KAK7449303.1"/>
    </source>
</evidence>
<organism evidence="7 8">
    <name type="scientific">Marasmiellus scandens</name>
    <dbReference type="NCBI Taxonomy" id="2682957"/>
    <lineage>
        <taxon>Eukaryota</taxon>
        <taxon>Fungi</taxon>
        <taxon>Dikarya</taxon>
        <taxon>Basidiomycota</taxon>
        <taxon>Agaricomycotina</taxon>
        <taxon>Agaricomycetes</taxon>
        <taxon>Agaricomycetidae</taxon>
        <taxon>Agaricales</taxon>
        <taxon>Marasmiineae</taxon>
        <taxon>Omphalotaceae</taxon>
        <taxon>Marasmiellus</taxon>
    </lineage>
</organism>
<evidence type="ECO:0000256" key="3">
    <source>
        <dbReference type="ARBA" id="ARBA00022801"/>
    </source>
</evidence>
<dbReference type="InterPro" id="IPR027417">
    <property type="entry name" value="P-loop_NTPase"/>
</dbReference>
<feature type="region of interest" description="Disordered" evidence="5">
    <location>
        <begin position="25"/>
        <end position="142"/>
    </location>
</feature>
<dbReference type="Gene3D" id="3.40.50.300">
    <property type="entry name" value="P-loop containing nucleotide triphosphate hydrolases"/>
    <property type="match status" value="1"/>
</dbReference>
<keyword evidence="4" id="KW-0342">GTP-binding</keyword>
<keyword evidence="2" id="KW-0547">Nucleotide-binding</keyword>
<proteinExistence type="inferred from homology"/>
<dbReference type="InterPro" id="IPR051515">
    <property type="entry name" value="IRG"/>
</dbReference>
<feature type="compositionally biased region" description="Basic and acidic residues" evidence="5">
    <location>
        <begin position="40"/>
        <end position="142"/>
    </location>
</feature>
<evidence type="ECO:0000259" key="6">
    <source>
        <dbReference type="PROSITE" id="PS51716"/>
    </source>
</evidence>
<dbReference type="PROSITE" id="PS51716">
    <property type="entry name" value="G_IRG"/>
    <property type="match status" value="1"/>
</dbReference>
<evidence type="ECO:0000256" key="4">
    <source>
        <dbReference type="ARBA" id="ARBA00023134"/>
    </source>
</evidence>
<comment type="caution">
    <text evidence="7">The sequence shown here is derived from an EMBL/GenBank/DDBJ whole genome shotgun (WGS) entry which is preliminary data.</text>
</comment>
<dbReference type="Pfam" id="PF05049">
    <property type="entry name" value="IIGP"/>
    <property type="match status" value="1"/>
</dbReference>
<dbReference type="PANTHER" id="PTHR32341:SF10">
    <property type="entry name" value="INTERFERON-INDUCIBLE GTPASE 5"/>
    <property type="match status" value="1"/>
</dbReference>
<dbReference type="SUPFAM" id="SSF52540">
    <property type="entry name" value="P-loop containing nucleoside triphosphate hydrolases"/>
    <property type="match status" value="1"/>
</dbReference>